<reference evidence="1" key="1">
    <citation type="submission" date="2023-03" db="EMBL/GenBank/DDBJ databases">
        <authorList>
            <person name="Julca I."/>
        </authorList>
    </citation>
    <scope>NUCLEOTIDE SEQUENCE</scope>
</reference>
<dbReference type="AlphaFoldDB" id="A0AAV1D145"/>
<keyword evidence="2" id="KW-1185">Reference proteome</keyword>
<protein>
    <submittedName>
        <fullName evidence="1">OLC1v1037700C1</fullName>
    </submittedName>
</protein>
<accession>A0AAV1D145</accession>
<sequence length="208" mass="23045">MEKNIAEEISEKVGNMELDCSISDASSSPGVRGLSITVDPSFVRGISITVENIFHQRYCKAGSVTTGAIAPLPQRMRKDPPSLAFLFGGKEVMVVVNHSEPGFHPNFVKLHDHLIVTLTGENVDVLKDLENRDWSVWSVDEAAWWVKRAMCLTAACAIDGDTFFTGPEGVKNVIPDAYVEAFARRFGFCLGKRIMVGRKKALRQRFTL</sequence>
<organism evidence="1 2">
    <name type="scientific">Oldenlandia corymbosa var. corymbosa</name>
    <dbReference type="NCBI Taxonomy" id="529605"/>
    <lineage>
        <taxon>Eukaryota</taxon>
        <taxon>Viridiplantae</taxon>
        <taxon>Streptophyta</taxon>
        <taxon>Embryophyta</taxon>
        <taxon>Tracheophyta</taxon>
        <taxon>Spermatophyta</taxon>
        <taxon>Magnoliopsida</taxon>
        <taxon>eudicotyledons</taxon>
        <taxon>Gunneridae</taxon>
        <taxon>Pentapetalae</taxon>
        <taxon>asterids</taxon>
        <taxon>lamiids</taxon>
        <taxon>Gentianales</taxon>
        <taxon>Rubiaceae</taxon>
        <taxon>Rubioideae</taxon>
        <taxon>Spermacoceae</taxon>
        <taxon>Hedyotis-Oldenlandia complex</taxon>
        <taxon>Oldenlandia</taxon>
    </lineage>
</organism>
<dbReference type="Proteomes" id="UP001161247">
    <property type="component" value="Chromosome 3"/>
</dbReference>
<evidence type="ECO:0000313" key="1">
    <source>
        <dbReference type="EMBL" id="CAI9100573.1"/>
    </source>
</evidence>
<name>A0AAV1D145_OLDCO</name>
<dbReference type="EMBL" id="OX459120">
    <property type="protein sequence ID" value="CAI9100573.1"/>
    <property type="molecule type" value="Genomic_DNA"/>
</dbReference>
<proteinExistence type="predicted"/>
<gene>
    <name evidence="1" type="ORF">OLC1_LOCUS10371</name>
</gene>
<evidence type="ECO:0000313" key="2">
    <source>
        <dbReference type="Proteomes" id="UP001161247"/>
    </source>
</evidence>